<feature type="transmembrane region" description="Helical" evidence="1">
    <location>
        <begin position="36"/>
        <end position="56"/>
    </location>
</feature>
<dbReference type="HOGENOM" id="CLU_2757489_0_0_1"/>
<feature type="transmembrane region" description="Helical" evidence="1">
    <location>
        <begin position="12"/>
        <end position="30"/>
    </location>
</feature>
<gene>
    <name evidence="2" type="ORF">BofuT4_uP115330.1</name>
</gene>
<keyword evidence="1" id="KW-0472">Membrane</keyword>
<accession>G2Y2D7</accession>
<dbReference type="Proteomes" id="UP000008177">
    <property type="component" value="Unplaced contigs"/>
</dbReference>
<organism evidence="2 3">
    <name type="scientific">Botryotinia fuckeliana (strain T4)</name>
    <name type="common">Noble rot fungus</name>
    <name type="synonym">Botrytis cinerea</name>
    <dbReference type="NCBI Taxonomy" id="999810"/>
    <lineage>
        <taxon>Eukaryota</taxon>
        <taxon>Fungi</taxon>
        <taxon>Dikarya</taxon>
        <taxon>Ascomycota</taxon>
        <taxon>Pezizomycotina</taxon>
        <taxon>Leotiomycetes</taxon>
        <taxon>Helotiales</taxon>
        <taxon>Sclerotiniaceae</taxon>
        <taxon>Botrytis</taxon>
    </lineage>
</organism>
<proteinExistence type="predicted"/>
<evidence type="ECO:0008006" key="4">
    <source>
        <dbReference type="Google" id="ProtNLM"/>
    </source>
</evidence>
<dbReference type="EMBL" id="FQ790283">
    <property type="protein sequence ID" value="CCD46827.1"/>
    <property type="molecule type" value="Genomic_DNA"/>
</dbReference>
<evidence type="ECO:0000313" key="2">
    <source>
        <dbReference type="EMBL" id="CCD46827.1"/>
    </source>
</evidence>
<reference evidence="3" key="1">
    <citation type="journal article" date="2011" name="PLoS Genet.">
        <title>Genomic analysis of the necrotrophic fungal pathogens Sclerotinia sclerotiorum and Botrytis cinerea.</title>
        <authorList>
            <person name="Amselem J."/>
            <person name="Cuomo C.A."/>
            <person name="van Kan J.A."/>
            <person name="Viaud M."/>
            <person name="Benito E.P."/>
            <person name="Couloux A."/>
            <person name="Coutinho P.M."/>
            <person name="de Vries R.P."/>
            <person name="Dyer P.S."/>
            <person name="Fillinger S."/>
            <person name="Fournier E."/>
            <person name="Gout L."/>
            <person name="Hahn M."/>
            <person name="Kohn L."/>
            <person name="Lapalu N."/>
            <person name="Plummer K.M."/>
            <person name="Pradier J.M."/>
            <person name="Quevillon E."/>
            <person name="Sharon A."/>
            <person name="Simon A."/>
            <person name="ten Have A."/>
            <person name="Tudzynski B."/>
            <person name="Tudzynski P."/>
            <person name="Wincker P."/>
            <person name="Andrew M."/>
            <person name="Anthouard V."/>
            <person name="Beever R.E."/>
            <person name="Beffa R."/>
            <person name="Benoit I."/>
            <person name="Bouzid O."/>
            <person name="Brault B."/>
            <person name="Chen Z."/>
            <person name="Choquer M."/>
            <person name="Collemare J."/>
            <person name="Cotton P."/>
            <person name="Danchin E.G."/>
            <person name="Da Silva C."/>
            <person name="Gautier A."/>
            <person name="Giraud C."/>
            <person name="Giraud T."/>
            <person name="Gonzalez C."/>
            <person name="Grossetete S."/>
            <person name="Guldener U."/>
            <person name="Henrissat B."/>
            <person name="Howlett B.J."/>
            <person name="Kodira C."/>
            <person name="Kretschmer M."/>
            <person name="Lappartient A."/>
            <person name="Leroch M."/>
            <person name="Levis C."/>
            <person name="Mauceli E."/>
            <person name="Neuveglise C."/>
            <person name="Oeser B."/>
            <person name="Pearson M."/>
            <person name="Poulain J."/>
            <person name="Poussereau N."/>
            <person name="Quesneville H."/>
            <person name="Rascle C."/>
            <person name="Schumacher J."/>
            <person name="Segurens B."/>
            <person name="Sexton A."/>
            <person name="Silva E."/>
            <person name="Sirven C."/>
            <person name="Soanes D.M."/>
            <person name="Talbot N.J."/>
            <person name="Templeton M."/>
            <person name="Yandava C."/>
            <person name="Yarden O."/>
            <person name="Zeng Q."/>
            <person name="Rollins J.A."/>
            <person name="Lebrun M.H."/>
            <person name="Dickman M."/>
        </authorList>
    </citation>
    <scope>NUCLEOTIDE SEQUENCE [LARGE SCALE GENOMIC DNA]</scope>
    <source>
        <strain evidence="3">T4</strain>
    </source>
</reference>
<protein>
    <recommendedName>
        <fullName evidence="4">Major facilitator superfamily (MFS) profile domain-containing protein</fullName>
    </recommendedName>
</protein>
<evidence type="ECO:0000313" key="3">
    <source>
        <dbReference type="Proteomes" id="UP000008177"/>
    </source>
</evidence>
<keyword evidence="1" id="KW-1133">Transmembrane helix</keyword>
<dbReference type="AlphaFoldDB" id="G2Y2D7"/>
<evidence type="ECO:0000256" key="1">
    <source>
        <dbReference type="SAM" id="Phobius"/>
    </source>
</evidence>
<dbReference type="InParanoid" id="G2Y2D7"/>
<keyword evidence="1" id="KW-0812">Transmembrane</keyword>
<name>G2Y2D7_BOTF4</name>
<sequence>MGVIGTRLGMSWITAAIGILIGPPIAGALADLNTDYFLNAVVFAGVGIVPGVACLMPPFLATVKYKPVEN</sequence>